<accession>A0A5K3FRN8</accession>
<organism evidence="3">
    <name type="scientific">Mesocestoides corti</name>
    <name type="common">Flatworm</name>
    <dbReference type="NCBI Taxonomy" id="53468"/>
    <lineage>
        <taxon>Eukaryota</taxon>
        <taxon>Metazoa</taxon>
        <taxon>Spiralia</taxon>
        <taxon>Lophotrochozoa</taxon>
        <taxon>Platyhelminthes</taxon>
        <taxon>Cestoda</taxon>
        <taxon>Eucestoda</taxon>
        <taxon>Cyclophyllidea</taxon>
        <taxon>Mesocestoididae</taxon>
        <taxon>Mesocestoides</taxon>
    </lineage>
</organism>
<dbReference type="InterPro" id="IPR035940">
    <property type="entry name" value="CAP_sf"/>
</dbReference>
<dbReference type="PANTHER" id="PTHR10334">
    <property type="entry name" value="CYSTEINE-RICH SECRETORY PROTEIN-RELATED"/>
    <property type="match status" value="1"/>
</dbReference>
<protein>
    <submittedName>
        <fullName evidence="3">SCP domain-containing protein</fullName>
    </submittedName>
</protein>
<feature type="domain" description="SCP" evidence="2">
    <location>
        <begin position="22"/>
        <end position="167"/>
    </location>
</feature>
<evidence type="ECO:0000256" key="1">
    <source>
        <dbReference type="SAM" id="SignalP"/>
    </source>
</evidence>
<dbReference type="Pfam" id="PF00188">
    <property type="entry name" value="CAP"/>
    <property type="match status" value="1"/>
</dbReference>
<feature type="chain" id="PRO_5024339970" evidence="1">
    <location>
        <begin position="17"/>
        <end position="210"/>
    </location>
</feature>
<dbReference type="WBParaSite" id="MCU_009432-RA">
    <property type="protein sequence ID" value="MCU_009432-RA"/>
    <property type="gene ID" value="MCU_009432"/>
</dbReference>
<evidence type="ECO:0000313" key="3">
    <source>
        <dbReference type="WBParaSite" id="MCU_009432-RA"/>
    </source>
</evidence>
<reference evidence="3" key="1">
    <citation type="submission" date="2019-11" db="UniProtKB">
        <authorList>
            <consortium name="WormBaseParasite"/>
        </authorList>
    </citation>
    <scope>IDENTIFICATION</scope>
</reference>
<dbReference type="InterPro" id="IPR014044">
    <property type="entry name" value="CAP_dom"/>
</dbReference>
<dbReference type="Gene3D" id="3.40.33.10">
    <property type="entry name" value="CAP"/>
    <property type="match status" value="1"/>
</dbReference>
<proteinExistence type="predicted"/>
<sequence>MRKVLCILALISHVLAQAPTQAERDAILKAHRCVRENVQPTASNMEMMGYSMSLEKLAIDWVQRCLLERPNPNLYPQYRGTGQAISVVVDDNPNLVDIVQGWYEEGKNYVFKNNTCEGICDDYIQMVWAKSTKLGCAVTCCDQTIPPRRKPVHIIACFYRRGAKWPDRKPYKAGPSCSRCPSGYECYRNQCVMNSDPEIAEPCDDDELER</sequence>
<dbReference type="CDD" id="cd05380">
    <property type="entry name" value="CAP_euk"/>
    <property type="match status" value="1"/>
</dbReference>
<dbReference type="InterPro" id="IPR001283">
    <property type="entry name" value="CRISP-related"/>
</dbReference>
<feature type="signal peptide" evidence="1">
    <location>
        <begin position="1"/>
        <end position="16"/>
    </location>
</feature>
<keyword evidence="1" id="KW-0732">Signal</keyword>
<name>A0A5K3FRN8_MESCO</name>
<dbReference type="SMART" id="SM00198">
    <property type="entry name" value="SCP"/>
    <property type="match status" value="1"/>
</dbReference>
<dbReference type="SUPFAM" id="SSF55797">
    <property type="entry name" value="PR-1-like"/>
    <property type="match status" value="1"/>
</dbReference>
<dbReference type="AlphaFoldDB" id="A0A5K3FRN8"/>
<evidence type="ECO:0000259" key="2">
    <source>
        <dbReference type="SMART" id="SM00198"/>
    </source>
</evidence>